<comment type="caution">
    <text evidence="1">The sequence shown here is derived from an EMBL/GenBank/DDBJ whole genome shotgun (WGS) entry which is preliminary data.</text>
</comment>
<accession>A0ABQ3M219</accession>
<evidence type="ECO:0000313" key="2">
    <source>
        <dbReference type="Proteomes" id="UP000635387"/>
    </source>
</evidence>
<organism evidence="1 2">
    <name type="scientific">Amycolatopsis oliviviridis</name>
    <dbReference type="NCBI Taxonomy" id="1471590"/>
    <lineage>
        <taxon>Bacteria</taxon>
        <taxon>Bacillati</taxon>
        <taxon>Actinomycetota</taxon>
        <taxon>Actinomycetes</taxon>
        <taxon>Pseudonocardiales</taxon>
        <taxon>Pseudonocardiaceae</taxon>
        <taxon>Amycolatopsis</taxon>
    </lineage>
</organism>
<dbReference type="EMBL" id="BNAY01000008">
    <property type="protein sequence ID" value="GHH29845.1"/>
    <property type="molecule type" value="Genomic_DNA"/>
</dbReference>
<proteinExistence type="predicted"/>
<name>A0ABQ3M219_9PSEU</name>
<reference evidence="2" key="1">
    <citation type="journal article" date="2019" name="Int. J. Syst. Evol. Microbiol.">
        <title>The Global Catalogue of Microorganisms (GCM) 10K type strain sequencing project: providing services to taxonomists for standard genome sequencing and annotation.</title>
        <authorList>
            <consortium name="The Broad Institute Genomics Platform"/>
            <consortium name="The Broad Institute Genome Sequencing Center for Infectious Disease"/>
            <person name="Wu L."/>
            <person name="Ma J."/>
        </authorList>
    </citation>
    <scope>NUCLEOTIDE SEQUENCE [LARGE SCALE GENOMIC DNA]</scope>
    <source>
        <strain evidence="2">CGMCC 4.7683</strain>
    </source>
</reference>
<evidence type="ECO:0008006" key="3">
    <source>
        <dbReference type="Google" id="ProtNLM"/>
    </source>
</evidence>
<dbReference type="Proteomes" id="UP000635387">
    <property type="component" value="Unassembled WGS sequence"/>
</dbReference>
<protein>
    <recommendedName>
        <fullName evidence="3">Secreted protein</fullName>
    </recommendedName>
</protein>
<evidence type="ECO:0000313" key="1">
    <source>
        <dbReference type="EMBL" id="GHH29845.1"/>
    </source>
</evidence>
<keyword evidence="2" id="KW-1185">Reference proteome</keyword>
<sequence>MTLPLAGACCCGAAASLPEEQPVNTTPAIKQEPTMRQGRDLCEAVDIECSQDEAEECDSYY</sequence>
<gene>
    <name evidence="1" type="ORF">GCM10017790_62680</name>
</gene>